<evidence type="ECO:0000256" key="4">
    <source>
        <dbReference type="RuleBase" id="RU004003"/>
    </source>
</evidence>
<dbReference type="PANTHER" id="PTHR30332">
    <property type="entry name" value="PROBABLE GENERAL SECRETION PATHWAY PROTEIN D"/>
    <property type="match status" value="1"/>
</dbReference>
<keyword evidence="9" id="KW-1185">Reference proteome</keyword>
<comment type="subcellular location">
    <subcellularLocation>
        <location evidence="1">Membrane</location>
    </subcellularLocation>
</comment>
<evidence type="ECO:0000313" key="9">
    <source>
        <dbReference type="Proteomes" id="UP000320496"/>
    </source>
</evidence>
<dbReference type="InterPro" id="IPR004846">
    <property type="entry name" value="T2SS/T3SS_dom"/>
</dbReference>
<dbReference type="KEGG" id="mri:Mal4_36370"/>
<gene>
    <name evidence="8" type="primary">pilQ_1</name>
    <name evidence="8" type="ORF">Mal4_36370</name>
</gene>
<evidence type="ECO:0000256" key="5">
    <source>
        <dbReference type="SAM" id="Coils"/>
    </source>
</evidence>
<dbReference type="InterPro" id="IPR050810">
    <property type="entry name" value="Bact_Secretion_Sys_Channel"/>
</dbReference>
<evidence type="ECO:0000256" key="1">
    <source>
        <dbReference type="ARBA" id="ARBA00004370"/>
    </source>
</evidence>
<dbReference type="Pfam" id="PF00263">
    <property type="entry name" value="Secretin"/>
    <property type="match status" value="1"/>
</dbReference>
<evidence type="ECO:0000259" key="7">
    <source>
        <dbReference type="Pfam" id="PF00263"/>
    </source>
</evidence>
<keyword evidence="3" id="KW-0472">Membrane</keyword>
<feature type="region of interest" description="Disordered" evidence="6">
    <location>
        <begin position="1"/>
        <end position="72"/>
    </location>
</feature>
<dbReference type="PANTHER" id="PTHR30332:SF24">
    <property type="entry name" value="SECRETIN GSPD-RELATED"/>
    <property type="match status" value="1"/>
</dbReference>
<accession>A0A517Z9Y3</accession>
<evidence type="ECO:0000256" key="2">
    <source>
        <dbReference type="ARBA" id="ARBA00022729"/>
    </source>
</evidence>
<feature type="coiled-coil region" evidence="5">
    <location>
        <begin position="118"/>
        <end position="152"/>
    </location>
</feature>
<dbReference type="Gene3D" id="3.30.1370.130">
    <property type="match status" value="1"/>
</dbReference>
<organism evidence="8 9">
    <name type="scientific">Maioricimonas rarisocia</name>
    <dbReference type="NCBI Taxonomy" id="2528026"/>
    <lineage>
        <taxon>Bacteria</taxon>
        <taxon>Pseudomonadati</taxon>
        <taxon>Planctomycetota</taxon>
        <taxon>Planctomycetia</taxon>
        <taxon>Planctomycetales</taxon>
        <taxon>Planctomycetaceae</taxon>
        <taxon>Maioricimonas</taxon>
    </lineage>
</organism>
<feature type="compositionally biased region" description="Low complexity" evidence="6">
    <location>
        <begin position="16"/>
        <end position="37"/>
    </location>
</feature>
<evidence type="ECO:0000256" key="6">
    <source>
        <dbReference type="SAM" id="MobiDB-lite"/>
    </source>
</evidence>
<dbReference type="AlphaFoldDB" id="A0A517Z9Y3"/>
<sequence length="614" mass="66809">MPAADRMPGFESVLTDDPMPVVSVSSVPDIPVVTAESSRSRSRPRFEELPPPPLFVANQVTPEPEPSDSSGNFETLQTQIELLRSDLERMTTTRVDNQLEDLRRVQTVLEQLHGTEQIHEVEKELNELRTTYRELKTELEEVTAEKTRQQQTDAGSTELDVPLSIAAAGDQTGLVTVQAKNVPVADVLRSLARHAGRNVVCAADIGQPVTVHFDAIDPSTAIRMIAATQNLQLRDQEGLWHIDNPPAAPKIIEEPEPQVPPRTQRLFRLRHLDPLAAARLIHPLLSGTGQISHQAESDGHRDSTRRTGLENALLVVDEVDRIAAVESLIAELDHPPQMVEIQATIFEVVTDSQDQACVLTLLAEEGPQVCFDPDQCAAGGCTCDATGVIEQTARGLITEVRCRTPRQIEHALSRFGHVRTVAMPHVQVADRARAELVVGEQVLLQAAGGHATRTSAALPGGVFLAVRPVLSDDGLIRLEVHPRLGAGHVTAAGHPAPTRGGLETTVVMSEGCSLVIGGIVDERVESSEGPHPVWTRLPFVGRRVHSERNRNVRRELLITITPRIVVPGEQSIRPIPSPLPRLSEAPRLPEEPVSEPEVPVLELTGATRGGAKRP</sequence>
<evidence type="ECO:0000256" key="3">
    <source>
        <dbReference type="ARBA" id="ARBA00023136"/>
    </source>
</evidence>
<name>A0A517Z9Y3_9PLAN</name>
<protein>
    <submittedName>
        <fullName evidence="8">Type IV pilus biogenesis and competence protein PilQ</fullName>
    </submittedName>
</protein>
<proteinExistence type="inferred from homology"/>
<keyword evidence="5" id="KW-0175">Coiled coil</keyword>
<feature type="region of interest" description="Disordered" evidence="6">
    <location>
        <begin position="570"/>
        <end position="614"/>
    </location>
</feature>
<dbReference type="EMBL" id="CP036275">
    <property type="protein sequence ID" value="QDU39298.1"/>
    <property type="molecule type" value="Genomic_DNA"/>
</dbReference>
<keyword evidence="2" id="KW-0732">Signal</keyword>
<comment type="similarity">
    <text evidence="4">Belongs to the bacterial secretin family.</text>
</comment>
<dbReference type="InterPro" id="IPR038591">
    <property type="entry name" value="NolW-like_sf"/>
</dbReference>
<dbReference type="Gene3D" id="3.30.1370.120">
    <property type="match status" value="1"/>
</dbReference>
<dbReference type="GO" id="GO:0015627">
    <property type="term" value="C:type II protein secretion system complex"/>
    <property type="evidence" value="ECO:0007669"/>
    <property type="project" value="TreeGrafter"/>
</dbReference>
<dbReference type="GO" id="GO:0009306">
    <property type="term" value="P:protein secretion"/>
    <property type="evidence" value="ECO:0007669"/>
    <property type="project" value="InterPro"/>
</dbReference>
<evidence type="ECO:0000313" key="8">
    <source>
        <dbReference type="EMBL" id="QDU39298.1"/>
    </source>
</evidence>
<reference evidence="8 9" key="1">
    <citation type="submission" date="2019-02" db="EMBL/GenBank/DDBJ databases">
        <title>Deep-cultivation of Planctomycetes and their phenomic and genomic characterization uncovers novel biology.</title>
        <authorList>
            <person name="Wiegand S."/>
            <person name="Jogler M."/>
            <person name="Boedeker C."/>
            <person name="Pinto D."/>
            <person name="Vollmers J."/>
            <person name="Rivas-Marin E."/>
            <person name="Kohn T."/>
            <person name="Peeters S.H."/>
            <person name="Heuer A."/>
            <person name="Rast P."/>
            <person name="Oberbeckmann S."/>
            <person name="Bunk B."/>
            <person name="Jeske O."/>
            <person name="Meyerdierks A."/>
            <person name="Storesund J.E."/>
            <person name="Kallscheuer N."/>
            <person name="Luecker S."/>
            <person name="Lage O.M."/>
            <person name="Pohl T."/>
            <person name="Merkel B.J."/>
            <person name="Hornburger P."/>
            <person name="Mueller R.-W."/>
            <person name="Bruemmer F."/>
            <person name="Labrenz M."/>
            <person name="Spormann A.M."/>
            <person name="Op den Camp H."/>
            <person name="Overmann J."/>
            <person name="Amann R."/>
            <person name="Jetten M.S.M."/>
            <person name="Mascher T."/>
            <person name="Medema M.H."/>
            <person name="Devos D.P."/>
            <person name="Kaster A.-K."/>
            <person name="Ovreas L."/>
            <person name="Rohde M."/>
            <person name="Galperin M.Y."/>
            <person name="Jogler C."/>
        </authorList>
    </citation>
    <scope>NUCLEOTIDE SEQUENCE [LARGE SCALE GENOMIC DNA]</scope>
    <source>
        <strain evidence="8 9">Mal4</strain>
    </source>
</reference>
<dbReference type="Proteomes" id="UP000320496">
    <property type="component" value="Chromosome"/>
</dbReference>
<feature type="domain" description="Type II/III secretion system secretin-like" evidence="7">
    <location>
        <begin position="411"/>
        <end position="565"/>
    </location>
</feature>